<proteinExistence type="predicted"/>
<dbReference type="EMBL" id="QTSX02004316">
    <property type="protein sequence ID" value="KAJ9065929.1"/>
    <property type="molecule type" value="Genomic_DNA"/>
</dbReference>
<keyword evidence="2" id="KW-1185">Reference proteome</keyword>
<organism evidence="1 2">
    <name type="scientific">Entomophthora muscae</name>
    <dbReference type="NCBI Taxonomy" id="34485"/>
    <lineage>
        <taxon>Eukaryota</taxon>
        <taxon>Fungi</taxon>
        <taxon>Fungi incertae sedis</taxon>
        <taxon>Zoopagomycota</taxon>
        <taxon>Entomophthoromycotina</taxon>
        <taxon>Entomophthoromycetes</taxon>
        <taxon>Entomophthorales</taxon>
        <taxon>Entomophthoraceae</taxon>
        <taxon>Entomophthora</taxon>
    </lineage>
</organism>
<accession>A0ACC2SU66</accession>
<comment type="caution">
    <text evidence="1">The sequence shown here is derived from an EMBL/GenBank/DDBJ whole genome shotgun (WGS) entry which is preliminary data.</text>
</comment>
<dbReference type="Proteomes" id="UP001165960">
    <property type="component" value="Unassembled WGS sequence"/>
</dbReference>
<reference evidence="1" key="1">
    <citation type="submission" date="2022-04" db="EMBL/GenBank/DDBJ databases">
        <title>Genome of the entomopathogenic fungus Entomophthora muscae.</title>
        <authorList>
            <person name="Elya C."/>
            <person name="Lovett B.R."/>
            <person name="Lee E."/>
            <person name="Macias A.M."/>
            <person name="Hajek A.E."/>
            <person name="De Bivort B.L."/>
            <person name="Kasson M.T."/>
            <person name="De Fine Licht H.H."/>
            <person name="Stajich J.E."/>
        </authorList>
    </citation>
    <scope>NUCLEOTIDE SEQUENCE</scope>
    <source>
        <strain evidence="1">Berkeley</strain>
    </source>
</reference>
<gene>
    <name evidence="1" type="ORF">DSO57_1014549</name>
</gene>
<sequence length="89" mass="10133">MGTSSCKALQYLKGQRSRTAMTEVKRDNITMATEEEEIKKEVELFYINLYTPVQVDMEAAEELWVKASPSLAKCSTKAQEDLIRTITLK</sequence>
<name>A0ACC2SU66_9FUNG</name>
<evidence type="ECO:0000313" key="1">
    <source>
        <dbReference type="EMBL" id="KAJ9065929.1"/>
    </source>
</evidence>
<protein>
    <submittedName>
        <fullName evidence="1">Uncharacterized protein</fullName>
    </submittedName>
</protein>
<evidence type="ECO:0000313" key="2">
    <source>
        <dbReference type="Proteomes" id="UP001165960"/>
    </source>
</evidence>